<dbReference type="EMBL" id="FP929139">
    <property type="protein sequence ID" value="CBY01815.1"/>
    <property type="molecule type" value="Genomic_DNA"/>
</dbReference>
<dbReference type="Proteomes" id="UP000002668">
    <property type="component" value="Genome"/>
</dbReference>
<gene>
    <name evidence="3" type="ORF">LEMA_P006020.1</name>
</gene>
<keyword evidence="4" id="KW-1185">Reference proteome</keyword>
<evidence type="ECO:0000313" key="4">
    <source>
        <dbReference type="Proteomes" id="UP000002668"/>
    </source>
</evidence>
<feature type="region of interest" description="Disordered" evidence="1">
    <location>
        <begin position="110"/>
        <end position="139"/>
    </location>
</feature>
<dbReference type="HOGENOM" id="CLU_1008562_0_0_1"/>
<name>E5AF26_LEPMJ</name>
<dbReference type="InParanoid" id="E5AF26"/>
<feature type="chain" id="PRO_5003194997" evidence="2">
    <location>
        <begin position="18"/>
        <end position="276"/>
    </location>
</feature>
<accession>E5AF26</accession>
<sequence length="276" mass="30072">MGLLSLSLSLSVCVCLCLPFSPPNLFSPQKQTDSSGSTVNAPQGRRGARRRSPVMEQAIVSPGTDGVDDVAISHAVQAASLWTTGRFGDGHYRVSYQTHKSPCLSPALRKPSHGLGERVHSTRCPHAASPSHSAHQPHNESRLFSALRCTLPRVSTLKLCSSRLAALFRNLLLRAPPSSAPGLKWRHQQIFALIFKALEIATTQVRPILRGHMSICTYGLLVKDAAMSHRPGWRWVSPVRGVASLHSLVPRPSVHTVETWYAQMASGGRESKACRL</sequence>
<protein>
    <submittedName>
        <fullName evidence="3">Predicted protein</fullName>
    </submittedName>
</protein>
<feature type="region of interest" description="Disordered" evidence="1">
    <location>
        <begin position="27"/>
        <end position="53"/>
    </location>
</feature>
<keyword evidence="2" id="KW-0732">Signal</keyword>
<proteinExistence type="predicted"/>
<evidence type="ECO:0000313" key="3">
    <source>
        <dbReference type="EMBL" id="CBY01815.1"/>
    </source>
</evidence>
<feature type="signal peptide" evidence="2">
    <location>
        <begin position="1"/>
        <end position="17"/>
    </location>
</feature>
<evidence type="ECO:0000256" key="2">
    <source>
        <dbReference type="SAM" id="SignalP"/>
    </source>
</evidence>
<feature type="compositionally biased region" description="Polar residues" evidence="1">
    <location>
        <begin position="27"/>
        <end position="41"/>
    </location>
</feature>
<reference evidence="4" key="1">
    <citation type="journal article" date="2011" name="Nat. Commun.">
        <title>Effector diversification within compartments of the Leptosphaeria maculans genome affected by Repeat-Induced Point mutations.</title>
        <authorList>
            <person name="Rouxel T."/>
            <person name="Grandaubert J."/>
            <person name="Hane J.K."/>
            <person name="Hoede C."/>
            <person name="van de Wouw A.P."/>
            <person name="Couloux A."/>
            <person name="Dominguez V."/>
            <person name="Anthouard V."/>
            <person name="Bally P."/>
            <person name="Bourras S."/>
            <person name="Cozijnsen A.J."/>
            <person name="Ciuffetti L.M."/>
            <person name="Degrave A."/>
            <person name="Dilmaghani A."/>
            <person name="Duret L."/>
            <person name="Fudal I."/>
            <person name="Goodwin S.B."/>
            <person name="Gout L."/>
            <person name="Glaser N."/>
            <person name="Linglin J."/>
            <person name="Kema G.H.J."/>
            <person name="Lapalu N."/>
            <person name="Lawrence C.B."/>
            <person name="May K."/>
            <person name="Meyer M."/>
            <person name="Ollivier B."/>
            <person name="Poulain J."/>
            <person name="Schoch C.L."/>
            <person name="Simon A."/>
            <person name="Spatafora J.W."/>
            <person name="Stachowiak A."/>
            <person name="Turgeon B.G."/>
            <person name="Tyler B.M."/>
            <person name="Vincent D."/>
            <person name="Weissenbach J."/>
            <person name="Amselem J."/>
            <person name="Quesneville H."/>
            <person name="Oliver R.P."/>
            <person name="Wincker P."/>
            <person name="Balesdent M.-H."/>
            <person name="Howlett B.J."/>
        </authorList>
    </citation>
    <scope>NUCLEOTIDE SEQUENCE [LARGE SCALE GENOMIC DNA]</scope>
    <source>
        <strain evidence="4">JN3 / isolate v23.1.3 / race Av1-4-5-6-7-8</strain>
    </source>
</reference>
<dbReference type="VEuPathDB" id="FungiDB:LEMA_P006020.1"/>
<dbReference type="AlphaFoldDB" id="E5AF26"/>
<organism evidence="3 4">
    <name type="scientific">Leptosphaeria maculans (strain JN3 / isolate v23.1.3 / race Av1-4-5-6-7-8)</name>
    <name type="common">Blackleg fungus</name>
    <name type="synonym">Phoma lingam</name>
    <dbReference type="NCBI Taxonomy" id="985895"/>
    <lineage>
        <taxon>Eukaryota</taxon>
        <taxon>Fungi</taxon>
        <taxon>Dikarya</taxon>
        <taxon>Ascomycota</taxon>
        <taxon>Pezizomycotina</taxon>
        <taxon>Dothideomycetes</taxon>
        <taxon>Pleosporomycetidae</taxon>
        <taxon>Pleosporales</taxon>
        <taxon>Pleosporineae</taxon>
        <taxon>Leptosphaeriaceae</taxon>
        <taxon>Plenodomus</taxon>
        <taxon>Plenodomus lingam/Leptosphaeria maculans species complex</taxon>
    </lineage>
</organism>
<evidence type="ECO:0000256" key="1">
    <source>
        <dbReference type="SAM" id="MobiDB-lite"/>
    </source>
</evidence>